<name>A0A1M6K4A9_9BACE</name>
<evidence type="ECO:0000313" key="2">
    <source>
        <dbReference type="Proteomes" id="UP000184192"/>
    </source>
</evidence>
<dbReference type="AlphaFoldDB" id="A0A1M6K4A9"/>
<gene>
    <name evidence="1" type="ORF">SAMN05444350_13421</name>
</gene>
<accession>A0A1M6K4A9</accession>
<dbReference type="Proteomes" id="UP000184192">
    <property type="component" value="Unassembled WGS sequence"/>
</dbReference>
<evidence type="ECO:0000313" key="1">
    <source>
        <dbReference type="EMBL" id="SHJ53779.1"/>
    </source>
</evidence>
<sequence length="31" mass="3546">MNNKMSGIFNFFFISNCFSKINIINQGVVAF</sequence>
<dbReference type="EMBL" id="FQZN01000034">
    <property type="protein sequence ID" value="SHJ53779.1"/>
    <property type="molecule type" value="Genomic_DNA"/>
</dbReference>
<protein>
    <submittedName>
        <fullName evidence="1">Uncharacterized protein</fullName>
    </submittedName>
</protein>
<proteinExistence type="predicted"/>
<keyword evidence="2" id="KW-1185">Reference proteome</keyword>
<organism evidence="1 2">
    <name type="scientific">Bacteroides stercorirosoris</name>
    <dbReference type="NCBI Taxonomy" id="871324"/>
    <lineage>
        <taxon>Bacteria</taxon>
        <taxon>Pseudomonadati</taxon>
        <taxon>Bacteroidota</taxon>
        <taxon>Bacteroidia</taxon>
        <taxon>Bacteroidales</taxon>
        <taxon>Bacteroidaceae</taxon>
        <taxon>Bacteroides</taxon>
    </lineage>
</organism>
<reference evidence="2" key="1">
    <citation type="submission" date="2016-11" db="EMBL/GenBank/DDBJ databases">
        <authorList>
            <person name="Varghese N."/>
            <person name="Submissions S."/>
        </authorList>
    </citation>
    <scope>NUCLEOTIDE SEQUENCE [LARGE SCALE GENOMIC DNA]</scope>
    <source>
        <strain evidence="2">DSM 26884</strain>
    </source>
</reference>